<keyword evidence="3" id="KW-1185">Reference proteome</keyword>
<dbReference type="EMBL" id="CP015614">
    <property type="protein sequence ID" value="ANF55705.1"/>
    <property type="molecule type" value="Genomic_DNA"/>
</dbReference>
<proteinExistence type="predicted"/>
<dbReference type="STRING" id="588932.DA69_13785"/>
<dbReference type="RefSeq" id="WP_025976614.1">
    <property type="nucleotide sequence ID" value="NZ_CP015614.1"/>
</dbReference>
<name>A0A172Y9J7_9CAUL</name>
<sequence length="174" mass="18702">MFGRPRRRQEAAPAVPHPTGAGEDEADDGLRAILEQIAEVEAIAVAIYARHGLPDRLGHYRRRRGEDDWALIGEHLTPTEKWDMISGPSDEGEWRFATLAGLGARSDNAEVRRAAAILAACQGLRARLNERAPISAQDLADAMRLGAACGRTTASGDASIKGPTPLCFLPPSDI</sequence>
<dbReference type="Proteomes" id="UP000077603">
    <property type="component" value="Chromosome"/>
</dbReference>
<protein>
    <submittedName>
        <fullName evidence="2">Uncharacterized protein</fullName>
    </submittedName>
</protein>
<evidence type="ECO:0000256" key="1">
    <source>
        <dbReference type="SAM" id="MobiDB-lite"/>
    </source>
</evidence>
<organism evidence="2 3">
    <name type="scientific">Brevundimonas naejangsanensis</name>
    <dbReference type="NCBI Taxonomy" id="588932"/>
    <lineage>
        <taxon>Bacteria</taxon>
        <taxon>Pseudomonadati</taxon>
        <taxon>Pseudomonadota</taxon>
        <taxon>Alphaproteobacteria</taxon>
        <taxon>Caulobacterales</taxon>
        <taxon>Caulobacteraceae</taxon>
        <taxon>Brevundimonas</taxon>
    </lineage>
</organism>
<dbReference type="OrthoDB" id="7204447at2"/>
<dbReference type="KEGG" id="bne:DA69_13785"/>
<reference evidence="2 3" key="1">
    <citation type="journal article" date="2014" name="Genome Announc.">
        <title>Genome Sequence of a Promising Hydrogen-Producing Facultative Anaerobic Bacterium, Brevundimonas naejangsanensis Strain B1.</title>
        <authorList>
            <person name="Su H."/>
            <person name="Zhang T."/>
            <person name="Bao M."/>
            <person name="Jiang Y."/>
            <person name="Wang Y."/>
            <person name="Tan T."/>
        </authorList>
    </citation>
    <scope>NUCLEOTIDE SEQUENCE [LARGE SCALE GENOMIC DNA]</scope>
    <source>
        <strain evidence="2 3">B1</strain>
    </source>
</reference>
<evidence type="ECO:0000313" key="3">
    <source>
        <dbReference type="Proteomes" id="UP000077603"/>
    </source>
</evidence>
<feature type="region of interest" description="Disordered" evidence="1">
    <location>
        <begin position="1"/>
        <end position="25"/>
    </location>
</feature>
<accession>A0A172Y9J7</accession>
<dbReference type="AlphaFoldDB" id="A0A172Y9J7"/>
<evidence type="ECO:0000313" key="2">
    <source>
        <dbReference type="EMBL" id="ANF55705.1"/>
    </source>
</evidence>
<gene>
    <name evidence="2" type="ORF">DA69_13785</name>
</gene>